<sequence>MADRQKVKHLENDYTKQINNASQSARGDGGHMSKLRKKRAMIILGIFLVFVAVFSAQIIYSKVNLHSVQTQVVTSKKQLAKQKKDNSKLTEEVKLLHNNDYMQKLIRAKYFYTKPGETVYSFPSDKATDVTAK</sequence>
<feature type="region of interest" description="Disordered" evidence="2">
    <location>
        <begin position="1"/>
        <end position="31"/>
    </location>
</feature>
<evidence type="ECO:0000256" key="2">
    <source>
        <dbReference type="SAM" id="MobiDB-lite"/>
    </source>
</evidence>
<dbReference type="STRING" id="1122149.FD44_GL001712"/>
<dbReference type="Proteomes" id="UP000294854">
    <property type="component" value="Unassembled WGS sequence"/>
</dbReference>
<keyword evidence="3" id="KW-0812">Transmembrane</keyword>
<evidence type="ECO:0000256" key="1">
    <source>
        <dbReference type="SAM" id="Coils"/>
    </source>
</evidence>
<dbReference type="InterPro" id="IPR039076">
    <property type="entry name" value="DivIC"/>
</dbReference>
<feature type="transmembrane region" description="Helical" evidence="3">
    <location>
        <begin position="40"/>
        <end position="60"/>
    </location>
</feature>
<dbReference type="Pfam" id="PF04977">
    <property type="entry name" value="DivIC"/>
    <property type="match status" value="1"/>
</dbReference>
<feature type="compositionally biased region" description="Polar residues" evidence="2">
    <location>
        <begin position="15"/>
        <end position="25"/>
    </location>
</feature>
<keyword evidence="5" id="KW-1185">Reference proteome</keyword>
<evidence type="ECO:0008006" key="6">
    <source>
        <dbReference type="Google" id="ProtNLM"/>
    </source>
</evidence>
<feature type="coiled-coil region" evidence="1">
    <location>
        <begin position="72"/>
        <end position="99"/>
    </location>
</feature>
<dbReference type="PANTHER" id="PTHR40027">
    <property type="entry name" value="CELL DIVISION PROTEIN DIVIC"/>
    <property type="match status" value="1"/>
</dbReference>
<comment type="caution">
    <text evidence="4">The sequence shown here is derived from an EMBL/GenBank/DDBJ whole genome shotgun (WGS) entry which is preliminary data.</text>
</comment>
<gene>
    <name evidence="4" type="ORF">C5L31_001099</name>
</gene>
<dbReference type="PANTHER" id="PTHR40027:SF1">
    <property type="entry name" value="CELL DIVISION PROTEIN DIVIC"/>
    <property type="match status" value="1"/>
</dbReference>
<dbReference type="OrthoDB" id="2151746at2"/>
<dbReference type="InterPro" id="IPR007060">
    <property type="entry name" value="FtsL/DivIC"/>
</dbReference>
<dbReference type="RefSeq" id="WP_010620750.1">
    <property type="nucleotide sequence ID" value="NZ_CP042371.1"/>
</dbReference>
<keyword evidence="1" id="KW-0175">Coiled coil</keyword>
<dbReference type="AlphaFoldDB" id="A0A4V3A443"/>
<protein>
    <recommendedName>
        <fullName evidence="6">Septum formation initiator</fullName>
    </recommendedName>
</protein>
<feature type="compositionally biased region" description="Basic and acidic residues" evidence="2">
    <location>
        <begin position="1"/>
        <end position="14"/>
    </location>
</feature>
<evidence type="ECO:0000256" key="3">
    <source>
        <dbReference type="SAM" id="Phobius"/>
    </source>
</evidence>
<keyword evidence="3" id="KW-0472">Membrane</keyword>
<name>A0A4V3A443_9LACO</name>
<dbReference type="GO" id="GO:0051301">
    <property type="term" value="P:cell division"/>
    <property type="evidence" value="ECO:0007669"/>
    <property type="project" value="InterPro"/>
</dbReference>
<evidence type="ECO:0000313" key="4">
    <source>
        <dbReference type="EMBL" id="TDG78789.1"/>
    </source>
</evidence>
<keyword evidence="3" id="KW-1133">Transmembrane helix</keyword>
<accession>A0A4V3A443</accession>
<dbReference type="EMBL" id="PUFO01000031">
    <property type="protein sequence ID" value="TDG78789.1"/>
    <property type="molecule type" value="Genomic_DNA"/>
</dbReference>
<proteinExistence type="predicted"/>
<reference evidence="4 5" key="1">
    <citation type="journal article" date="2019" name="Appl. Microbiol. Biotechnol.">
        <title>Uncovering carbohydrate metabolism through a genotype-phenotype association study of 56 lactic acid bacteria genomes.</title>
        <authorList>
            <person name="Buron-Moles G."/>
            <person name="Chailyan A."/>
            <person name="Dolejs I."/>
            <person name="Forster J."/>
            <person name="Miks M.H."/>
        </authorList>
    </citation>
    <scope>NUCLEOTIDE SEQUENCE [LARGE SCALE GENOMIC DNA]</scope>
    <source>
        <strain evidence="4 5">ATCC 49373</strain>
    </source>
</reference>
<organism evidence="4 5">
    <name type="scientific">Secundilactobacillus malefermentans</name>
    <dbReference type="NCBI Taxonomy" id="176292"/>
    <lineage>
        <taxon>Bacteria</taxon>
        <taxon>Bacillati</taxon>
        <taxon>Bacillota</taxon>
        <taxon>Bacilli</taxon>
        <taxon>Lactobacillales</taxon>
        <taxon>Lactobacillaceae</taxon>
        <taxon>Secundilactobacillus</taxon>
    </lineage>
</organism>
<evidence type="ECO:0000313" key="5">
    <source>
        <dbReference type="Proteomes" id="UP000294854"/>
    </source>
</evidence>